<dbReference type="InterPro" id="IPR025700">
    <property type="entry name" value="Lys/Orn_oxygenase"/>
</dbReference>
<evidence type="ECO:0000256" key="4">
    <source>
        <dbReference type="ARBA" id="ARBA00013076"/>
    </source>
</evidence>
<keyword evidence="16" id="KW-1185">Reference proteome</keyword>
<evidence type="ECO:0000256" key="10">
    <source>
        <dbReference type="ARBA" id="ARBA00029939"/>
    </source>
</evidence>
<dbReference type="Proteomes" id="UP000242310">
    <property type="component" value="Unassembled WGS sequence"/>
</dbReference>
<keyword evidence="8" id="KW-0521">NADP</keyword>
<organism evidence="15 16">
    <name type="scientific">Salsuginibacillus halophilus</name>
    <dbReference type="NCBI Taxonomy" id="517424"/>
    <lineage>
        <taxon>Bacteria</taxon>
        <taxon>Bacillati</taxon>
        <taxon>Bacillota</taxon>
        <taxon>Bacilli</taxon>
        <taxon>Bacillales</taxon>
        <taxon>Bacillaceae</taxon>
        <taxon>Salsuginibacillus</taxon>
    </lineage>
</organism>
<dbReference type="Pfam" id="PF13434">
    <property type="entry name" value="Lys_Orn_oxgnase"/>
    <property type="match status" value="1"/>
</dbReference>
<evidence type="ECO:0000256" key="9">
    <source>
        <dbReference type="ARBA" id="ARBA00023002"/>
    </source>
</evidence>
<comment type="pathway">
    <text evidence="2">Siderophore biosynthesis.</text>
</comment>
<dbReference type="EMBL" id="PYAV01000010">
    <property type="protein sequence ID" value="PSL43574.1"/>
    <property type="molecule type" value="Genomic_DNA"/>
</dbReference>
<comment type="catalytic activity">
    <reaction evidence="14">
        <text>L-lysine + NADPH + O2 = N(6)-hydroxy-L-lysine + NADP(+) + H2O</text>
        <dbReference type="Rhea" id="RHEA:23228"/>
        <dbReference type="ChEBI" id="CHEBI:15377"/>
        <dbReference type="ChEBI" id="CHEBI:15379"/>
        <dbReference type="ChEBI" id="CHEBI:32551"/>
        <dbReference type="ChEBI" id="CHEBI:57783"/>
        <dbReference type="ChEBI" id="CHEBI:57820"/>
        <dbReference type="ChEBI" id="CHEBI:58349"/>
        <dbReference type="EC" id="1.14.13.59"/>
    </reaction>
</comment>
<dbReference type="PANTHER" id="PTHR42802">
    <property type="entry name" value="MONOOXYGENASE"/>
    <property type="match status" value="1"/>
</dbReference>
<dbReference type="RefSeq" id="WP_245893976.1">
    <property type="nucleotide sequence ID" value="NZ_PYAV01000010.1"/>
</dbReference>
<evidence type="ECO:0000256" key="13">
    <source>
        <dbReference type="ARBA" id="ARBA00032738"/>
    </source>
</evidence>
<dbReference type="EC" id="1.14.13.59" evidence="4"/>
<evidence type="ECO:0000313" key="16">
    <source>
        <dbReference type="Proteomes" id="UP000242310"/>
    </source>
</evidence>
<comment type="cofactor">
    <cofactor evidence="1">
        <name>FAD</name>
        <dbReference type="ChEBI" id="CHEBI:57692"/>
    </cofactor>
</comment>
<comment type="similarity">
    <text evidence="3">Belongs to the lysine N(6)-hydroxylase/L-ornithine N(5)-oxygenase family.</text>
</comment>
<protein>
    <recommendedName>
        <fullName evidence="5">L-lysine N6-monooxygenase MbtG</fullName>
        <ecNumber evidence="4">1.14.13.59</ecNumber>
    </recommendedName>
    <alternativeName>
        <fullName evidence="13">Lysine 6-N-hydroxylase</fullName>
    </alternativeName>
    <alternativeName>
        <fullName evidence="12">Lysine N6-hydroxylase</fullName>
    </alternativeName>
    <alternativeName>
        <fullName evidence="10">Lysine-N-oxygenase</fullName>
    </alternativeName>
    <alternativeName>
        <fullName evidence="11">Mycobactin synthase protein G</fullName>
    </alternativeName>
</protein>
<evidence type="ECO:0000256" key="3">
    <source>
        <dbReference type="ARBA" id="ARBA00007588"/>
    </source>
</evidence>
<reference evidence="15 16" key="1">
    <citation type="submission" date="2018-03" db="EMBL/GenBank/DDBJ databases">
        <title>Genomic Encyclopedia of Type Strains, Phase III (KMG-III): the genomes of soil and plant-associated and newly described type strains.</title>
        <authorList>
            <person name="Whitman W."/>
        </authorList>
    </citation>
    <scope>NUCLEOTIDE SEQUENCE [LARGE SCALE GENOMIC DNA]</scope>
    <source>
        <strain evidence="15 16">CGMCC 1.07653</strain>
    </source>
</reference>
<evidence type="ECO:0000313" key="15">
    <source>
        <dbReference type="EMBL" id="PSL43574.1"/>
    </source>
</evidence>
<dbReference type="SUPFAM" id="SSF51905">
    <property type="entry name" value="FAD/NAD(P)-binding domain"/>
    <property type="match status" value="2"/>
</dbReference>
<evidence type="ECO:0000256" key="1">
    <source>
        <dbReference type="ARBA" id="ARBA00001974"/>
    </source>
</evidence>
<dbReference type="GO" id="GO:0047091">
    <property type="term" value="F:L-lysine 6-monooxygenase (NADPH) activity"/>
    <property type="evidence" value="ECO:0007669"/>
    <property type="project" value="UniProtKB-EC"/>
</dbReference>
<keyword evidence="6" id="KW-0285">Flavoprotein</keyword>
<proteinExistence type="inferred from homology"/>
<evidence type="ECO:0000256" key="6">
    <source>
        <dbReference type="ARBA" id="ARBA00022630"/>
    </source>
</evidence>
<name>A0A2P8HBH4_9BACI</name>
<dbReference type="PANTHER" id="PTHR42802:SF1">
    <property type="entry name" value="L-ORNITHINE N(5)-MONOOXYGENASE"/>
    <property type="match status" value="1"/>
</dbReference>
<keyword evidence="7" id="KW-0274">FAD</keyword>
<comment type="caution">
    <text evidence="15">The sequence shown here is derived from an EMBL/GenBank/DDBJ whole genome shotgun (WGS) entry which is preliminary data.</text>
</comment>
<evidence type="ECO:0000256" key="12">
    <source>
        <dbReference type="ARBA" id="ARBA00032493"/>
    </source>
</evidence>
<dbReference type="AlphaFoldDB" id="A0A2P8HBH4"/>
<sequence>MSSNKKYDFIGIGIGPFNLGLAALSDSVNELETAFFEQDASFVWHPGMLLEGTVLNSSFIADLVTFADPTSRYTFLNYLHEHNRLYKFFFNKTLHMPRKEYENYGRWVADQLDSCHFSSRVEDVTEEADGYAVHVRDLQTDQSQVYYTNHVVVGTGTAPQVPGGLENNLNEDVCHSSTYRYEASHMKQSDKIVVVGAGQSAAEIFHDLLKDQKHFDYHLTWLTRSHQFFQAEEAKLAREIFSPDYVRYFRSLHIDNRLEALPPLDQARKGIEPDTLMAIYELLYHRSVEDQEPQVTLQPLSEVNDVKYEQKSGRYTLEAYQHQKEEHFQVAADKVIMATGFTPKVPDWLNRFDHVIEREGDNYYKVTDDFQLSFTDRRRHSIYMLTNLDHSHGSAATNLGLSVFRNQIIINSIMGREVYPLKTNTVFQQFMPSNEV</sequence>
<accession>A0A2P8HBH4</accession>
<evidence type="ECO:0000256" key="14">
    <source>
        <dbReference type="ARBA" id="ARBA00048407"/>
    </source>
</evidence>
<evidence type="ECO:0000256" key="5">
    <source>
        <dbReference type="ARBA" id="ARBA00016406"/>
    </source>
</evidence>
<evidence type="ECO:0000256" key="11">
    <source>
        <dbReference type="ARBA" id="ARBA00031158"/>
    </source>
</evidence>
<evidence type="ECO:0000256" key="2">
    <source>
        <dbReference type="ARBA" id="ARBA00004924"/>
    </source>
</evidence>
<keyword evidence="9" id="KW-0560">Oxidoreductase</keyword>
<dbReference type="InterPro" id="IPR036188">
    <property type="entry name" value="FAD/NAD-bd_sf"/>
</dbReference>
<evidence type="ECO:0000256" key="7">
    <source>
        <dbReference type="ARBA" id="ARBA00022827"/>
    </source>
</evidence>
<gene>
    <name evidence="15" type="ORF">B0H94_11050</name>
</gene>
<evidence type="ECO:0000256" key="8">
    <source>
        <dbReference type="ARBA" id="ARBA00022857"/>
    </source>
</evidence>
<dbReference type="Gene3D" id="3.50.50.60">
    <property type="entry name" value="FAD/NAD(P)-binding domain"/>
    <property type="match status" value="1"/>
</dbReference>